<organism evidence="1 2">
    <name type="scientific">Trinickia terrae</name>
    <dbReference type="NCBI Taxonomy" id="2571161"/>
    <lineage>
        <taxon>Bacteria</taxon>
        <taxon>Pseudomonadati</taxon>
        <taxon>Pseudomonadota</taxon>
        <taxon>Betaproteobacteria</taxon>
        <taxon>Burkholderiales</taxon>
        <taxon>Burkholderiaceae</taxon>
        <taxon>Trinickia</taxon>
    </lineage>
</organism>
<protein>
    <submittedName>
        <fullName evidence="1">Uncharacterized protein</fullName>
    </submittedName>
</protein>
<sequence length="98" mass="10755">MAVFNHSAGVARADDAAYSFRQLSQGVHPNFQRVVSGLRYLSLEMQESEVSRDALDEAYTVLLAVATAYAMRHQAEGRIKALHLLQVVTDYADSVKGA</sequence>
<dbReference type="Proteomes" id="UP000305539">
    <property type="component" value="Unassembled WGS sequence"/>
</dbReference>
<accession>A0A4U1H991</accession>
<dbReference type="EMBL" id="SWJE01000037">
    <property type="protein sequence ID" value="TKC77255.1"/>
    <property type="molecule type" value="Genomic_DNA"/>
</dbReference>
<dbReference type="AlphaFoldDB" id="A0A4U1H991"/>
<evidence type="ECO:0000313" key="1">
    <source>
        <dbReference type="EMBL" id="TKC77255.1"/>
    </source>
</evidence>
<keyword evidence="2" id="KW-1185">Reference proteome</keyword>
<comment type="caution">
    <text evidence="1">The sequence shown here is derived from an EMBL/GenBank/DDBJ whole genome shotgun (WGS) entry which is preliminary data.</text>
</comment>
<evidence type="ECO:0000313" key="2">
    <source>
        <dbReference type="Proteomes" id="UP000305539"/>
    </source>
</evidence>
<reference evidence="1 2" key="1">
    <citation type="submission" date="2019-04" db="EMBL/GenBank/DDBJ databases">
        <title>Trinickia sp. 7GSK02, isolated from subtropical forest soil.</title>
        <authorList>
            <person name="Gao Z.-H."/>
            <person name="Qiu L.-H."/>
        </authorList>
    </citation>
    <scope>NUCLEOTIDE SEQUENCE [LARGE SCALE GENOMIC DNA]</scope>
    <source>
        <strain evidence="1 2">7GSK02</strain>
    </source>
</reference>
<proteinExistence type="predicted"/>
<name>A0A4U1H991_9BURK</name>
<gene>
    <name evidence="1" type="ORF">FAZ69_32905</name>
</gene>